<dbReference type="Proteomes" id="UP001524318">
    <property type="component" value="Unassembled WGS sequence"/>
</dbReference>
<dbReference type="Gene3D" id="3.40.640.10">
    <property type="entry name" value="Type I PLP-dependent aspartate aminotransferase-like (Major domain)"/>
    <property type="match status" value="1"/>
</dbReference>
<dbReference type="Gene3D" id="3.90.1150.10">
    <property type="entry name" value="Aspartate Aminotransferase, domain 1"/>
    <property type="match status" value="1"/>
</dbReference>
<comment type="caution">
    <text evidence="1">The sequence shown here is derived from an EMBL/GenBank/DDBJ whole genome shotgun (WGS) entry which is preliminary data.</text>
</comment>
<evidence type="ECO:0000313" key="1">
    <source>
        <dbReference type="EMBL" id="MCP9001242.1"/>
    </source>
</evidence>
<protein>
    <submittedName>
        <fullName evidence="1">DegT/DnrJ/EryC1/StrS family aminotransferase</fullName>
    </submittedName>
</protein>
<sequence>MMPDIGSYFSSLGSGSLTDIPQSPPWEDFAPTHIEYVETGRQALNDIAHELFIRGIERVFLPQYLCDSILAPFLANSVKPSYLPMTDTLQIDLGALEILEELGSARQCAVLMARYFGHARDDEYVGQIARLQRLGHVVIEDLTHSLFDGTRSTADYTVASLRKLLPVATGAFVTGLQRRTRPMRARVEPGNAMWMHMDAKRNYLEGKSTKSAYYEGLLASSTVLEEALETHRMDDRSFDLLPYLPYDRFIETRKLNFTALSEQLAPLGGIIILNQRNVRVASHLILRMADSELVRKKLSARGIYCPVHWPRPKGLPNTVSWMYGHFSIPVDQRYDFKDMIYVGSSIKEILS</sequence>
<evidence type="ECO:0000313" key="2">
    <source>
        <dbReference type="Proteomes" id="UP001524318"/>
    </source>
</evidence>
<keyword evidence="1" id="KW-0808">Transferase</keyword>
<dbReference type="RefSeq" id="WP_254751787.1">
    <property type="nucleotide sequence ID" value="NZ_JANCLV010000012.1"/>
</dbReference>
<dbReference type="InterPro" id="IPR015421">
    <property type="entry name" value="PyrdxlP-dep_Trfase_major"/>
</dbReference>
<dbReference type="SUPFAM" id="SSF53383">
    <property type="entry name" value="PLP-dependent transferases"/>
    <property type="match status" value="1"/>
</dbReference>
<organism evidence="1 2">
    <name type="scientific">Pseudarthrobacter humi</name>
    <dbReference type="NCBI Taxonomy" id="2952523"/>
    <lineage>
        <taxon>Bacteria</taxon>
        <taxon>Bacillati</taxon>
        <taxon>Actinomycetota</taxon>
        <taxon>Actinomycetes</taxon>
        <taxon>Micrococcales</taxon>
        <taxon>Micrococcaceae</taxon>
        <taxon>Pseudarthrobacter</taxon>
    </lineage>
</organism>
<accession>A0ABT1LRZ6</accession>
<dbReference type="InterPro" id="IPR015424">
    <property type="entry name" value="PyrdxlP-dep_Trfase"/>
</dbReference>
<dbReference type="EMBL" id="JANCLV010000012">
    <property type="protein sequence ID" value="MCP9001242.1"/>
    <property type="molecule type" value="Genomic_DNA"/>
</dbReference>
<keyword evidence="1" id="KW-0032">Aminotransferase</keyword>
<keyword evidence="2" id="KW-1185">Reference proteome</keyword>
<proteinExistence type="predicted"/>
<reference evidence="1 2" key="1">
    <citation type="submission" date="2022-06" db="EMBL/GenBank/DDBJ databases">
        <title>Pseudarthrobacter sp. strain RMG13 Genome sequencing and assembly.</title>
        <authorList>
            <person name="Kim I."/>
        </authorList>
    </citation>
    <scope>NUCLEOTIDE SEQUENCE [LARGE SCALE GENOMIC DNA]</scope>
    <source>
        <strain evidence="1 2">RMG13</strain>
    </source>
</reference>
<dbReference type="GO" id="GO:0008483">
    <property type="term" value="F:transaminase activity"/>
    <property type="evidence" value="ECO:0007669"/>
    <property type="project" value="UniProtKB-KW"/>
</dbReference>
<dbReference type="InterPro" id="IPR015422">
    <property type="entry name" value="PyrdxlP-dep_Trfase_small"/>
</dbReference>
<gene>
    <name evidence="1" type="ORF">NFC73_16125</name>
</gene>
<name>A0ABT1LRZ6_9MICC</name>